<feature type="domain" description="ZAD" evidence="2">
    <location>
        <begin position="17"/>
        <end position="96"/>
    </location>
</feature>
<gene>
    <name evidence="3" type="ORF">APHIGO_LOCUS5684</name>
</gene>
<evidence type="ECO:0000259" key="2">
    <source>
        <dbReference type="PROSITE" id="PS51915"/>
    </source>
</evidence>
<dbReference type="InterPro" id="IPR012934">
    <property type="entry name" value="Znf_AD"/>
</dbReference>
<dbReference type="PROSITE" id="PS00028">
    <property type="entry name" value="ZINC_FINGER_C2H2_1"/>
    <property type="match status" value="1"/>
</dbReference>
<protein>
    <recommendedName>
        <fullName evidence="2">ZAD domain-containing protein</fullName>
    </recommendedName>
</protein>
<keyword evidence="1" id="KW-0863">Zinc-finger</keyword>
<name>A0A9P0J597_APHGO</name>
<dbReference type="OrthoDB" id="6626095at2759"/>
<sequence length="758" mass="87677">MEPILPIISTIVLSPERMCRICLTTKQTESPFVDVLDPRYPHLAGLVKQFYGVEIKHNDVHRGKSTKLCGSCRSNIKRWQDLVFNARKCQFVVEFLADKVEESQHNVSKKRKQTQSKTRKRKGSPILEIQFPSISNDLIQSPTESIDSIQQSTSTEIIPFPPASTSTEIIPYVSTSTEIIPSTEDPQLWHTMVNEITGNSFPSEMSTSQAYNAEYAEYSVCVFCIYQYIEISRNMYNKYIKLCPKHSKPYTCLIDDCYTVFPNKGVFMEHYSAHLNIRNTDSLCRKCMLVLTSPSSTTSNHTHQTLSDFFKCCSEKFPTMHKFVVHKLMKHDTFVISAHNRSPISNKLYPFVMSPPKCKIEPIDAKDDVLLTTTVVQNEVNEGGERESSYKCKICSLLCFTLNEYVEHCKRKHNKQLTLKESGIQLCPLCDIDFLCYNFVEHVEKCTNTMKVGDKKLNHFGCVYCKVVFTKVSASIFRKHVLFCRTFKVKCINNIAYKSCINCNFQTTDDNSAVSHANNECIYFQMKMKFAIGPGEKQKVMDRMNLLEEYSKELGNKNCTDNEIILPSTSKVICDSRRRRMLKWYNYYCFNCHNAFFDKHIFYYHLNGPQSVCRPSSLIYCTRCVNDFYCEKDYTLHLPNMPKAAPLVSIKPEIKSEEIDPSYYIEDIIMDSSVVFPNQSDDEDDDIKVFDMNGIRPFQEQTITINDIRSNAQFQEQEVSNYDNTDQEMEFNSNDEYMQCVVEEKPDLNQIMIDNNIQ</sequence>
<dbReference type="EMBL" id="OU899035">
    <property type="protein sequence ID" value="CAH1724372.1"/>
    <property type="molecule type" value="Genomic_DNA"/>
</dbReference>
<evidence type="ECO:0000313" key="4">
    <source>
        <dbReference type="Proteomes" id="UP001154329"/>
    </source>
</evidence>
<reference evidence="3" key="1">
    <citation type="submission" date="2022-02" db="EMBL/GenBank/DDBJ databases">
        <authorList>
            <person name="King R."/>
        </authorList>
    </citation>
    <scope>NUCLEOTIDE SEQUENCE</scope>
</reference>
<feature type="binding site" evidence="1">
    <location>
        <position position="22"/>
    </location>
    <ligand>
        <name>Zn(2+)</name>
        <dbReference type="ChEBI" id="CHEBI:29105"/>
    </ligand>
</feature>
<keyword evidence="1" id="KW-0862">Zinc</keyword>
<feature type="binding site" evidence="1">
    <location>
        <position position="72"/>
    </location>
    <ligand>
        <name>Zn(2+)</name>
        <dbReference type="ChEBI" id="CHEBI:29105"/>
    </ligand>
</feature>
<dbReference type="SMART" id="SM00355">
    <property type="entry name" value="ZnF_C2H2"/>
    <property type="match status" value="3"/>
</dbReference>
<evidence type="ECO:0000313" key="3">
    <source>
        <dbReference type="EMBL" id="CAH1724372.1"/>
    </source>
</evidence>
<accession>A0A9P0J597</accession>
<dbReference type="Proteomes" id="UP001154329">
    <property type="component" value="Chromosome 2"/>
</dbReference>
<feature type="binding site" evidence="1">
    <location>
        <position position="19"/>
    </location>
    <ligand>
        <name>Zn(2+)</name>
        <dbReference type="ChEBI" id="CHEBI:29105"/>
    </ligand>
</feature>
<keyword evidence="1" id="KW-0479">Metal-binding</keyword>
<evidence type="ECO:0000256" key="1">
    <source>
        <dbReference type="PROSITE-ProRule" id="PRU01263"/>
    </source>
</evidence>
<dbReference type="InterPro" id="IPR013087">
    <property type="entry name" value="Znf_C2H2_type"/>
</dbReference>
<keyword evidence="4" id="KW-1185">Reference proteome</keyword>
<dbReference type="AlphaFoldDB" id="A0A9P0J597"/>
<organism evidence="3 4">
    <name type="scientific">Aphis gossypii</name>
    <name type="common">Cotton aphid</name>
    <dbReference type="NCBI Taxonomy" id="80765"/>
    <lineage>
        <taxon>Eukaryota</taxon>
        <taxon>Metazoa</taxon>
        <taxon>Ecdysozoa</taxon>
        <taxon>Arthropoda</taxon>
        <taxon>Hexapoda</taxon>
        <taxon>Insecta</taxon>
        <taxon>Pterygota</taxon>
        <taxon>Neoptera</taxon>
        <taxon>Paraneoptera</taxon>
        <taxon>Hemiptera</taxon>
        <taxon>Sternorrhyncha</taxon>
        <taxon>Aphidomorpha</taxon>
        <taxon>Aphidoidea</taxon>
        <taxon>Aphididae</taxon>
        <taxon>Aphidini</taxon>
        <taxon>Aphis</taxon>
        <taxon>Aphis</taxon>
    </lineage>
</organism>
<feature type="binding site" evidence="1">
    <location>
        <position position="69"/>
    </location>
    <ligand>
        <name>Zn(2+)</name>
        <dbReference type="ChEBI" id="CHEBI:29105"/>
    </ligand>
</feature>
<dbReference type="GO" id="GO:0005634">
    <property type="term" value="C:nucleus"/>
    <property type="evidence" value="ECO:0007669"/>
    <property type="project" value="InterPro"/>
</dbReference>
<proteinExistence type="predicted"/>
<reference evidence="3" key="2">
    <citation type="submission" date="2022-10" db="EMBL/GenBank/DDBJ databases">
        <authorList>
            <consortium name="ENA_rothamsted_submissions"/>
            <consortium name="culmorum"/>
            <person name="King R."/>
        </authorList>
    </citation>
    <scope>NUCLEOTIDE SEQUENCE</scope>
</reference>
<dbReference type="GO" id="GO:0008270">
    <property type="term" value="F:zinc ion binding"/>
    <property type="evidence" value="ECO:0007669"/>
    <property type="project" value="UniProtKB-UniRule"/>
</dbReference>
<dbReference type="PROSITE" id="PS51915">
    <property type="entry name" value="ZAD"/>
    <property type="match status" value="1"/>
</dbReference>